<dbReference type="PANTHER" id="PTHR30055:SF234">
    <property type="entry name" value="HTH-TYPE TRANSCRIPTIONAL REGULATOR BETI"/>
    <property type="match status" value="1"/>
</dbReference>
<dbReference type="Proteomes" id="UP000771797">
    <property type="component" value="Unassembled WGS sequence"/>
</dbReference>
<protein>
    <submittedName>
        <fullName evidence="7">TetR family transcriptional regulator</fullName>
    </submittedName>
</protein>
<dbReference type="EMBL" id="AQPF01000050">
    <property type="protein sequence ID" value="KAF0803485.1"/>
    <property type="molecule type" value="Genomic_DNA"/>
</dbReference>
<comment type="caution">
    <text evidence="7">The sequence shown here is derived from an EMBL/GenBank/DDBJ whole genome shotgun (WGS) entry which is preliminary data.</text>
</comment>
<sequence length="192" mass="21338">MSTRKSRERQATLIDATIEVLIESGLTAATTRAVTQRAGVGTGLLNHYFRWPELRAAAWQALFEEVAKDQFEQEQTPQIVMERYFREAFVEAARPYWRLWIEATELAASDKPMRNALKSIQARMQDGLARVLSDGCESGSWRLPDPEASALRLGALYDGLAGLLISGISPVSPDSAEKHLRKAFALECGAEQ</sequence>
<evidence type="ECO:0000256" key="3">
    <source>
        <dbReference type="ARBA" id="ARBA00023125"/>
    </source>
</evidence>
<dbReference type="Gene3D" id="1.10.357.10">
    <property type="entry name" value="Tetracycline Repressor, domain 2"/>
    <property type="match status" value="1"/>
</dbReference>
<proteinExistence type="predicted"/>
<dbReference type="Pfam" id="PF13977">
    <property type="entry name" value="TetR_C_6"/>
    <property type="match status" value="1"/>
</dbReference>
<evidence type="ECO:0000259" key="6">
    <source>
        <dbReference type="Pfam" id="PF13977"/>
    </source>
</evidence>
<keyword evidence="3" id="KW-0238">DNA-binding</keyword>
<name>A0ABQ6Y3K3_9GAMM</name>
<dbReference type="InterPro" id="IPR001647">
    <property type="entry name" value="HTH_TetR"/>
</dbReference>
<feature type="domain" description="HTH tetR-type" evidence="5">
    <location>
        <begin position="13"/>
        <end position="50"/>
    </location>
</feature>
<keyword evidence="4" id="KW-0804">Transcription</keyword>
<evidence type="ECO:0000313" key="8">
    <source>
        <dbReference type="Proteomes" id="UP000771797"/>
    </source>
</evidence>
<keyword evidence="2" id="KW-0805">Transcription regulation</keyword>
<dbReference type="InterPro" id="IPR036271">
    <property type="entry name" value="Tet_transcr_reg_TetR-rel_C_sf"/>
</dbReference>
<keyword evidence="1" id="KW-0678">Repressor</keyword>
<reference evidence="7 8" key="1">
    <citation type="submission" date="2012-09" db="EMBL/GenBank/DDBJ databases">
        <title>Genome Sequence of alkane-degrading Bacterium Alcanivorax sp. 6-D-6.</title>
        <authorList>
            <person name="Lai Q."/>
            <person name="Shao Z."/>
        </authorList>
    </citation>
    <scope>NUCLEOTIDE SEQUENCE [LARGE SCALE GENOMIC DNA]</scope>
    <source>
        <strain evidence="7 8">6-D-6</strain>
    </source>
</reference>
<dbReference type="InterPro" id="IPR050109">
    <property type="entry name" value="HTH-type_TetR-like_transc_reg"/>
</dbReference>
<feature type="domain" description="BetI-type transcriptional repressor C-terminal" evidence="6">
    <location>
        <begin position="83"/>
        <end position="185"/>
    </location>
</feature>
<dbReference type="Pfam" id="PF00440">
    <property type="entry name" value="TetR_N"/>
    <property type="match status" value="1"/>
</dbReference>
<evidence type="ECO:0000259" key="5">
    <source>
        <dbReference type="Pfam" id="PF00440"/>
    </source>
</evidence>
<evidence type="ECO:0000256" key="4">
    <source>
        <dbReference type="ARBA" id="ARBA00023163"/>
    </source>
</evidence>
<keyword evidence="8" id="KW-1185">Reference proteome</keyword>
<evidence type="ECO:0000313" key="7">
    <source>
        <dbReference type="EMBL" id="KAF0803485.1"/>
    </source>
</evidence>
<evidence type="ECO:0000256" key="2">
    <source>
        <dbReference type="ARBA" id="ARBA00023015"/>
    </source>
</evidence>
<dbReference type="SUPFAM" id="SSF46689">
    <property type="entry name" value="Homeodomain-like"/>
    <property type="match status" value="1"/>
</dbReference>
<dbReference type="InterPro" id="IPR009057">
    <property type="entry name" value="Homeodomain-like_sf"/>
</dbReference>
<dbReference type="SUPFAM" id="SSF48498">
    <property type="entry name" value="Tetracyclin repressor-like, C-terminal domain"/>
    <property type="match status" value="1"/>
</dbReference>
<dbReference type="InterPro" id="IPR039538">
    <property type="entry name" value="BetI_C"/>
</dbReference>
<dbReference type="RefSeq" id="WP_159661549.1">
    <property type="nucleotide sequence ID" value="NZ_AQPF01000050.1"/>
</dbReference>
<accession>A0ABQ6Y3K3</accession>
<gene>
    <name evidence="7" type="ORF">A6D6_03701</name>
</gene>
<dbReference type="PANTHER" id="PTHR30055">
    <property type="entry name" value="HTH-TYPE TRANSCRIPTIONAL REGULATOR RUTR"/>
    <property type="match status" value="1"/>
</dbReference>
<organism evidence="7 8">
    <name type="scientific">Alcanivorax xiamenensis</name>
    <dbReference type="NCBI Taxonomy" id="1177156"/>
    <lineage>
        <taxon>Bacteria</taxon>
        <taxon>Pseudomonadati</taxon>
        <taxon>Pseudomonadota</taxon>
        <taxon>Gammaproteobacteria</taxon>
        <taxon>Oceanospirillales</taxon>
        <taxon>Alcanivoracaceae</taxon>
        <taxon>Alcanivorax</taxon>
    </lineage>
</organism>
<evidence type="ECO:0000256" key="1">
    <source>
        <dbReference type="ARBA" id="ARBA00022491"/>
    </source>
</evidence>